<dbReference type="InterPro" id="IPR029441">
    <property type="entry name" value="Cass2"/>
</dbReference>
<keyword evidence="1" id="KW-0805">Transcription regulation</keyword>
<dbReference type="PANTHER" id="PTHR47504:SF5">
    <property type="entry name" value="RIGHT ORIGIN-BINDING PROTEIN"/>
    <property type="match status" value="1"/>
</dbReference>
<dbReference type="Gene3D" id="3.20.80.10">
    <property type="entry name" value="Regulatory factor, effector binding domain"/>
    <property type="match status" value="1"/>
</dbReference>
<evidence type="ECO:0000313" key="5">
    <source>
        <dbReference type="EMBL" id="OTP13549.1"/>
    </source>
</evidence>
<evidence type="ECO:0000256" key="3">
    <source>
        <dbReference type="ARBA" id="ARBA00023163"/>
    </source>
</evidence>
<dbReference type="SMART" id="SM00342">
    <property type="entry name" value="HTH_ARAC"/>
    <property type="match status" value="1"/>
</dbReference>
<dbReference type="EMBL" id="CP147247">
    <property type="protein sequence ID" value="WYJ90061.1"/>
    <property type="molecule type" value="Genomic_DNA"/>
</dbReference>
<protein>
    <submittedName>
        <fullName evidence="6">AraC family transcriptional regulator</fullName>
    </submittedName>
</protein>
<dbReference type="InterPro" id="IPR050959">
    <property type="entry name" value="MarA-like"/>
</dbReference>
<proteinExistence type="predicted"/>
<reference evidence="6" key="3">
    <citation type="submission" date="2024-03" db="EMBL/GenBank/DDBJ databases">
        <title>The Genome Sequence of Enterococcus sp. DIV0242b.</title>
        <authorList>
            <consortium name="The Broad Institute Genomics Platform"/>
            <consortium name="The Broad Institute Microbial Omics Core"/>
            <consortium name="The Broad Institute Genomic Center for Infectious Diseases"/>
            <person name="Earl A."/>
            <person name="Manson A."/>
            <person name="Gilmore M."/>
            <person name="Schwartman J."/>
            <person name="Shea T."/>
            <person name="Abouelleil A."/>
            <person name="Cao P."/>
            <person name="Chapman S."/>
            <person name="Cusick C."/>
            <person name="Young S."/>
            <person name="Neafsey D."/>
            <person name="Nusbaum C."/>
            <person name="Birren B."/>
        </authorList>
    </citation>
    <scope>NUCLEOTIDE SEQUENCE</scope>
    <source>
        <strain evidence="6">9E7_DIV0242</strain>
    </source>
</reference>
<dbReference type="InterPro" id="IPR020449">
    <property type="entry name" value="Tscrpt_reg_AraC-type_HTH"/>
</dbReference>
<dbReference type="PANTHER" id="PTHR47504">
    <property type="entry name" value="RIGHT ORIGIN-BINDING PROTEIN"/>
    <property type="match status" value="1"/>
</dbReference>
<name>A0A242K3G6_9ENTE</name>
<accession>A0A242K3G6</accession>
<dbReference type="Proteomes" id="UP000195141">
    <property type="component" value="Chromosome"/>
</dbReference>
<evidence type="ECO:0000259" key="4">
    <source>
        <dbReference type="PROSITE" id="PS01124"/>
    </source>
</evidence>
<dbReference type="Gene3D" id="1.10.10.60">
    <property type="entry name" value="Homeodomain-like"/>
    <property type="match status" value="2"/>
</dbReference>
<dbReference type="InterPro" id="IPR009057">
    <property type="entry name" value="Homeodomain-like_sf"/>
</dbReference>
<dbReference type="InterPro" id="IPR018060">
    <property type="entry name" value="HTH_AraC"/>
</dbReference>
<dbReference type="InterPro" id="IPR011256">
    <property type="entry name" value="Reg_factor_effector_dom_sf"/>
</dbReference>
<keyword evidence="3" id="KW-0804">Transcription</keyword>
<dbReference type="PROSITE" id="PS01124">
    <property type="entry name" value="HTH_ARAC_FAMILY_2"/>
    <property type="match status" value="1"/>
</dbReference>
<dbReference type="Pfam" id="PF12833">
    <property type="entry name" value="HTH_18"/>
    <property type="match status" value="1"/>
</dbReference>
<evidence type="ECO:0000256" key="2">
    <source>
        <dbReference type="ARBA" id="ARBA00023125"/>
    </source>
</evidence>
<dbReference type="OrthoDB" id="9801123at2"/>
<evidence type="ECO:0000313" key="6">
    <source>
        <dbReference type="EMBL" id="WYJ90061.1"/>
    </source>
</evidence>
<reference evidence="5" key="1">
    <citation type="submission" date="2017-05" db="EMBL/GenBank/DDBJ databases">
        <title>The Genome Sequence of Enterococcus sp. 9E7_DIV0242.</title>
        <authorList>
            <consortium name="The Broad Institute Genomics Platform"/>
            <consortium name="The Broad Institute Genomic Center for Infectious Diseases"/>
            <person name="Earl A."/>
            <person name="Manson A."/>
            <person name="Schwartman J."/>
            <person name="Gilmore M."/>
            <person name="Abouelleil A."/>
            <person name="Cao P."/>
            <person name="Chapman S."/>
            <person name="Cusick C."/>
            <person name="Shea T."/>
            <person name="Young S."/>
            <person name="Neafsey D."/>
            <person name="Nusbaum C."/>
            <person name="Birren B."/>
        </authorList>
    </citation>
    <scope>NUCLEOTIDE SEQUENCE [LARGE SCALE GENOMIC DNA]</scope>
    <source>
        <strain evidence="5">9E7_DIV0242</strain>
    </source>
</reference>
<dbReference type="SUPFAM" id="SSF46689">
    <property type="entry name" value="Homeodomain-like"/>
    <property type="match status" value="2"/>
</dbReference>
<feature type="domain" description="HTH araC/xylS-type" evidence="4">
    <location>
        <begin position="8"/>
        <end position="106"/>
    </location>
</feature>
<dbReference type="SMART" id="SM00871">
    <property type="entry name" value="AraC_E_bind"/>
    <property type="match status" value="1"/>
</dbReference>
<evidence type="ECO:0000313" key="7">
    <source>
        <dbReference type="Proteomes" id="UP000195141"/>
    </source>
</evidence>
<dbReference type="GO" id="GO:0003700">
    <property type="term" value="F:DNA-binding transcription factor activity"/>
    <property type="evidence" value="ECO:0007669"/>
    <property type="project" value="InterPro"/>
</dbReference>
<dbReference type="Pfam" id="PF14526">
    <property type="entry name" value="Cass2"/>
    <property type="match status" value="1"/>
</dbReference>
<keyword evidence="2" id="KW-0238">DNA-binding</keyword>
<dbReference type="GO" id="GO:0043565">
    <property type="term" value="F:sequence-specific DNA binding"/>
    <property type="evidence" value="ECO:0007669"/>
    <property type="project" value="InterPro"/>
</dbReference>
<dbReference type="PRINTS" id="PR00032">
    <property type="entry name" value="HTHARAC"/>
</dbReference>
<gene>
    <name evidence="6" type="ORF">A5888_001789</name>
    <name evidence="5" type="ORF">A5888_003027</name>
</gene>
<dbReference type="EMBL" id="NGMM01000005">
    <property type="protein sequence ID" value="OTP13549.1"/>
    <property type="molecule type" value="Genomic_DNA"/>
</dbReference>
<organism evidence="5">
    <name type="scientific">Candidatus Enterococcus clewellii</name>
    <dbReference type="NCBI Taxonomy" id="1834193"/>
    <lineage>
        <taxon>Bacteria</taxon>
        <taxon>Bacillati</taxon>
        <taxon>Bacillota</taxon>
        <taxon>Bacilli</taxon>
        <taxon>Lactobacillales</taxon>
        <taxon>Enterococcaceae</taxon>
        <taxon>Enterococcus</taxon>
    </lineage>
</organism>
<dbReference type="SUPFAM" id="SSF55136">
    <property type="entry name" value="Probable bacterial effector-binding domain"/>
    <property type="match status" value="1"/>
</dbReference>
<sequence length="289" mass="33428">MSWIEKLNQAIDYIEINLDSEISYQEISKIVGCSIYNFQRIFSYVAGRPLAEYIRNRRLTMAAYEVMNTKGRLIDIAMKYGYVSQDSFARAFKNFHGTVPSKLRRHTVQLRSCPKLRFHITINGEKYMDYKIEHWPAFKIIGYRYACWDDRSDQTIADVWENIWESGQIDQLMELIQNLEHRPAGLLGVTTDLSKGAFEYMVGVMRHAAVSPTNNSGVKELEIPAATWAVFDGNEKIPGTTERIYQQAYSEWLLGSGYQLNPLPVIECYLQDNRKEIWIAVKTGNTPRE</sequence>
<dbReference type="InterPro" id="IPR010499">
    <property type="entry name" value="AraC_E-bd"/>
</dbReference>
<dbReference type="AlphaFoldDB" id="A0A242K3G6"/>
<dbReference type="RefSeq" id="WP_086350036.1">
    <property type="nucleotide sequence ID" value="NZ_CP147247.1"/>
</dbReference>
<keyword evidence="7" id="KW-1185">Reference proteome</keyword>
<evidence type="ECO:0000256" key="1">
    <source>
        <dbReference type="ARBA" id="ARBA00023015"/>
    </source>
</evidence>
<reference evidence="6" key="2">
    <citation type="submission" date="2017-05" db="EMBL/GenBank/DDBJ databases">
        <authorList>
            <consortium name="The Broad Institute Genomics Platform"/>
            <consortium name="The Broad Institute Genomic Center for Infectious Diseases"/>
            <person name="Earl A."/>
            <person name="Manson A."/>
            <person name="Schwartman J."/>
            <person name="Gilmore M."/>
            <person name="Abouelleil A."/>
            <person name="Cao P."/>
            <person name="Chapman S."/>
            <person name="Cusick C."/>
            <person name="Shea T."/>
            <person name="Young S."/>
            <person name="Neafsey D."/>
            <person name="Nusbaum C."/>
            <person name="Birren B."/>
        </authorList>
    </citation>
    <scope>NUCLEOTIDE SEQUENCE</scope>
    <source>
        <strain evidence="6">9E7_DIV0242</strain>
    </source>
</reference>